<organism evidence="2 3">
    <name type="scientific">Treponema brennaborense (strain DSM 12168 / CIP 105900 / DD5/3)</name>
    <dbReference type="NCBI Taxonomy" id="906968"/>
    <lineage>
        <taxon>Bacteria</taxon>
        <taxon>Pseudomonadati</taxon>
        <taxon>Spirochaetota</taxon>
        <taxon>Spirochaetia</taxon>
        <taxon>Spirochaetales</taxon>
        <taxon>Treponemataceae</taxon>
        <taxon>Treponema</taxon>
    </lineage>
</organism>
<feature type="transmembrane region" description="Helical" evidence="1">
    <location>
        <begin position="307"/>
        <end position="328"/>
    </location>
</feature>
<evidence type="ECO:0000313" key="3">
    <source>
        <dbReference type="Proteomes" id="UP000006546"/>
    </source>
</evidence>
<gene>
    <name evidence="2" type="ordered locus">Trebr_0820</name>
</gene>
<name>F4LIT1_TREBD</name>
<feature type="transmembrane region" description="Helical" evidence="1">
    <location>
        <begin position="226"/>
        <end position="243"/>
    </location>
</feature>
<feature type="transmembrane region" description="Helical" evidence="1">
    <location>
        <begin position="79"/>
        <end position="98"/>
    </location>
</feature>
<feature type="transmembrane region" description="Helical" evidence="1">
    <location>
        <begin position="275"/>
        <end position="295"/>
    </location>
</feature>
<reference evidence="3" key="1">
    <citation type="submission" date="2011-04" db="EMBL/GenBank/DDBJ databases">
        <title>The complete genome of Treponema brennaborense DSM 12168.</title>
        <authorList>
            <person name="Lucas S."/>
            <person name="Han J."/>
            <person name="Lapidus A."/>
            <person name="Bruce D."/>
            <person name="Goodwin L."/>
            <person name="Pitluck S."/>
            <person name="Peters L."/>
            <person name="Kyrpides N."/>
            <person name="Mavromatis K."/>
            <person name="Ivanova N."/>
            <person name="Mikhailova N."/>
            <person name="Pagani I."/>
            <person name="Teshima H."/>
            <person name="Detter J.C."/>
            <person name="Tapia R."/>
            <person name="Han C."/>
            <person name="Land M."/>
            <person name="Hauser L."/>
            <person name="Markowitz V."/>
            <person name="Cheng J.-F."/>
            <person name="Hugenholtz P."/>
            <person name="Woyke T."/>
            <person name="Wu D."/>
            <person name="Gronow S."/>
            <person name="Wellnitz S."/>
            <person name="Brambilla E."/>
            <person name="Klenk H.-P."/>
            <person name="Eisen J.A."/>
        </authorList>
    </citation>
    <scope>NUCLEOTIDE SEQUENCE [LARGE SCALE GENOMIC DNA]</scope>
    <source>
        <strain evidence="3">DSM 12168 / CIP 105900 / DD5/3</strain>
    </source>
</reference>
<dbReference type="KEGG" id="tbe:Trebr_0820"/>
<evidence type="ECO:0000256" key="1">
    <source>
        <dbReference type="SAM" id="Phobius"/>
    </source>
</evidence>
<dbReference type="Pfam" id="PF14897">
    <property type="entry name" value="EpsG"/>
    <property type="match status" value="1"/>
</dbReference>
<dbReference type="eggNOG" id="ENOG5033A5I">
    <property type="taxonomic scope" value="Bacteria"/>
</dbReference>
<keyword evidence="1" id="KW-0472">Membrane</keyword>
<feature type="transmembrane region" description="Helical" evidence="1">
    <location>
        <begin position="250"/>
        <end position="269"/>
    </location>
</feature>
<keyword evidence="1" id="KW-0812">Transmembrane</keyword>
<feature type="transmembrane region" description="Helical" evidence="1">
    <location>
        <begin position="189"/>
        <end position="206"/>
    </location>
</feature>
<keyword evidence="3" id="KW-1185">Reference proteome</keyword>
<proteinExistence type="predicted"/>
<sequence>MSIYIFFLMSLFFICLSAYGRNVSNGFISFMFISLFIFSAFRYDVGVDFNAYLTIFSEPDKLYTQEKGFMLINSLLKNMGFSFQSVVILHSALTLFFVKKFIDQESKNILLSVFIFFTYTPFFLGTFNTLRQALAIYIFLYATVYIRKRKFLQFLIIILLTSFFIHFSILIVIPLYFFCHKKIAKNLKFILCLLITLLGLCINPILEHTPYAIYLLVDLPDNILSPVFIFNIVVCTFILVFLKTEKDHELIYNLCFFSLCLLILCVILRKSPVYIVISRINEYFLPSIIILIPDLIFSKKNTKYSKLLYVGCLLVFGSIFILSILLNGSANGLVPYKNFVGSYQNTEIFDFCFFVSSFCFYAFFQLWSIKKYPILKSF</sequence>
<dbReference type="STRING" id="906968.Trebr_0820"/>
<accession>F4LIT1</accession>
<dbReference type="EMBL" id="CP002696">
    <property type="protein sequence ID" value="AEE16256.1"/>
    <property type="molecule type" value="Genomic_DNA"/>
</dbReference>
<feature type="transmembrane region" description="Helical" evidence="1">
    <location>
        <begin position="151"/>
        <end position="177"/>
    </location>
</feature>
<dbReference type="OrthoDB" id="1424730at2"/>
<dbReference type="AlphaFoldDB" id="F4LIT1"/>
<dbReference type="InterPro" id="IPR049458">
    <property type="entry name" value="EpsG-like"/>
</dbReference>
<keyword evidence="1" id="KW-1133">Transmembrane helix</keyword>
<feature type="transmembrane region" description="Helical" evidence="1">
    <location>
        <begin position="348"/>
        <end position="369"/>
    </location>
</feature>
<evidence type="ECO:0000313" key="2">
    <source>
        <dbReference type="EMBL" id="AEE16256.1"/>
    </source>
</evidence>
<dbReference type="HOGENOM" id="CLU_059692_2_0_12"/>
<protein>
    <submittedName>
        <fullName evidence="2">Capsular polysaccharide polymerase</fullName>
    </submittedName>
</protein>
<dbReference type="Proteomes" id="UP000006546">
    <property type="component" value="Chromosome"/>
</dbReference>
<feature type="transmembrane region" description="Helical" evidence="1">
    <location>
        <begin position="110"/>
        <end position="139"/>
    </location>
</feature>